<evidence type="ECO:0000256" key="4">
    <source>
        <dbReference type="ARBA" id="ARBA00022801"/>
    </source>
</evidence>
<accession>A0A8T0HS44</accession>
<dbReference type="FunFam" id="3.40.800.20:FF:000009">
    <property type="entry name" value="Histone deacetylase 11"/>
    <property type="match status" value="1"/>
</dbReference>
<keyword evidence="13" id="KW-1185">Reference proteome</keyword>
<gene>
    <name evidence="12" type="ORF">KC19_VG204900</name>
</gene>
<reference evidence="12" key="1">
    <citation type="submission" date="2020-06" db="EMBL/GenBank/DDBJ databases">
        <title>WGS assembly of Ceratodon purpureus strain R40.</title>
        <authorList>
            <person name="Carey S.B."/>
            <person name="Jenkins J."/>
            <person name="Shu S."/>
            <person name="Lovell J.T."/>
            <person name="Sreedasyam A."/>
            <person name="Maumus F."/>
            <person name="Tiley G.P."/>
            <person name="Fernandez-Pozo N."/>
            <person name="Barry K."/>
            <person name="Chen C."/>
            <person name="Wang M."/>
            <person name="Lipzen A."/>
            <person name="Daum C."/>
            <person name="Saski C.A."/>
            <person name="Payton A.C."/>
            <person name="Mcbreen J.C."/>
            <person name="Conrad R.E."/>
            <person name="Kollar L.M."/>
            <person name="Olsson S."/>
            <person name="Huttunen S."/>
            <person name="Landis J.B."/>
            <person name="Wickett N.J."/>
            <person name="Johnson M.G."/>
            <person name="Rensing S.A."/>
            <person name="Grimwood J."/>
            <person name="Schmutz J."/>
            <person name="Mcdaniel S.F."/>
        </authorList>
    </citation>
    <scope>NUCLEOTIDE SEQUENCE</scope>
    <source>
        <strain evidence="12">R40</strain>
    </source>
</reference>
<keyword evidence="7" id="KW-0804">Transcription</keyword>
<dbReference type="InterPro" id="IPR000286">
    <property type="entry name" value="HDACs"/>
</dbReference>
<dbReference type="PRINTS" id="PR01270">
    <property type="entry name" value="HDASUPER"/>
</dbReference>
<dbReference type="Gene3D" id="3.40.800.20">
    <property type="entry name" value="Histone deacetylase domain"/>
    <property type="match status" value="1"/>
</dbReference>
<dbReference type="InterPro" id="IPR023696">
    <property type="entry name" value="Ureohydrolase_dom_sf"/>
</dbReference>
<dbReference type="InterPro" id="IPR037138">
    <property type="entry name" value="His_deacetylse_dom_sf"/>
</dbReference>
<evidence type="ECO:0000256" key="1">
    <source>
        <dbReference type="ARBA" id="ARBA00004123"/>
    </source>
</evidence>
<dbReference type="GO" id="GO:0141221">
    <property type="term" value="F:histone deacetylase activity, hydrolytic mechanism"/>
    <property type="evidence" value="ECO:0007669"/>
    <property type="project" value="UniProtKB-EC"/>
</dbReference>
<dbReference type="Pfam" id="PF00850">
    <property type="entry name" value="Hist_deacetyl"/>
    <property type="match status" value="1"/>
</dbReference>
<dbReference type="InterPro" id="IPR044150">
    <property type="entry name" value="HDAC_classIV"/>
</dbReference>
<evidence type="ECO:0000256" key="2">
    <source>
        <dbReference type="ARBA" id="ARBA00012111"/>
    </source>
</evidence>
<organism evidence="12 13">
    <name type="scientific">Ceratodon purpureus</name>
    <name type="common">Fire moss</name>
    <name type="synonym">Dicranum purpureum</name>
    <dbReference type="NCBI Taxonomy" id="3225"/>
    <lineage>
        <taxon>Eukaryota</taxon>
        <taxon>Viridiplantae</taxon>
        <taxon>Streptophyta</taxon>
        <taxon>Embryophyta</taxon>
        <taxon>Bryophyta</taxon>
        <taxon>Bryophytina</taxon>
        <taxon>Bryopsida</taxon>
        <taxon>Dicranidae</taxon>
        <taxon>Pseudoditrichales</taxon>
        <taxon>Ditrichaceae</taxon>
        <taxon>Ceratodon</taxon>
    </lineage>
</organism>
<evidence type="ECO:0000256" key="9">
    <source>
        <dbReference type="ARBA" id="ARBA00048287"/>
    </source>
</evidence>
<protein>
    <recommendedName>
        <fullName evidence="2">histone deacetylase</fullName>
        <ecNumber evidence="2">3.5.1.98</ecNumber>
    </recommendedName>
</protein>
<dbReference type="PANTHER" id="PTHR10625:SF23">
    <property type="entry name" value="HISTONE DEACETYLASE 11"/>
    <property type="match status" value="1"/>
</dbReference>
<comment type="subcellular location">
    <subcellularLocation>
        <location evidence="1">Nucleus</location>
    </subcellularLocation>
</comment>
<dbReference type="EMBL" id="CM026426">
    <property type="protein sequence ID" value="KAG0573734.1"/>
    <property type="molecule type" value="Genomic_DNA"/>
</dbReference>
<evidence type="ECO:0000256" key="8">
    <source>
        <dbReference type="ARBA" id="ARBA00023242"/>
    </source>
</evidence>
<proteinExistence type="predicted"/>
<keyword evidence="4" id="KW-0378">Hydrolase</keyword>
<keyword evidence="6" id="KW-0805">Transcription regulation</keyword>
<dbReference type="AlphaFoldDB" id="A0A8T0HS44"/>
<keyword evidence="3" id="KW-0678">Repressor</keyword>
<comment type="catalytic activity">
    <reaction evidence="9">
        <text>N(6)-acetyl-L-lysyl-[histone] + H2O = L-lysyl-[histone] + acetate</text>
        <dbReference type="Rhea" id="RHEA:58196"/>
        <dbReference type="Rhea" id="RHEA-COMP:9845"/>
        <dbReference type="Rhea" id="RHEA-COMP:11338"/>
        <dbReference type="ChEBI" id="CHEBI:15377"/>
        <dbReference type="ChEBI" id="CHEBI:29969"/>
        <dbReference type="ChEBI" id="CHEBI:30089"/>
        <dbReference type="ChEBI" id="CHEBI:61930"/>
        <dbReference type="EC" id="3.5.1.98"/>
    </reaction>
</comment>
<evidence type="ECO:0000313" key="12">
    <source>
        <dbReference type="EMBL" id="KAG0573734.1"/>
    </source>
</evidence>
<dbReference type="InterPro" id="IPR023801">
    <property type="entry name" value="His_deacetylse_dom"/>
</dbReference>
<sequence>MGGNGSKTLRNRRSHLSKINPFCCIGRCGKRSAICRQWRPGVSLHGRELLDLKARPKCTAMVQIWSSPTVENILRLFFLSENRRAVTMASSVSLEGDQVKQKQRIEASKLYFDVPPDEKDPVVYSSSYNISFLGIEKLHPFDASKWGRIQKFLADEGVLKRKRIVEPLEATRDDLLVVHTEKYLDSLKSSSVVTEIAEVPPIALLPNFLVQWKVLQPFRKQVGGTILSAKLAKERGWAINIGGGFHHCCANEGGGFCAYADITLAIQFAYTRLAITRVMIIDLDAHQGNGHARDFMNDDRVYIIDLYNTDIYPRDFEAKKRINQPVALKSFTTTEKYLALLSQELKKAENIFKPELVVYNAGTDVLEGDPLGRLLVSPEGVKQRDEMVFQFAKDQNAPVIMLTSGGYMKTSARVIADSITNLAAKRLISLPSGAPEVKS</sequence>
<evidence type="ECO:0000259" key="11">
    <source>
        <dbReference type="Pfam" id="PF00850"/>
    </source>
</evidence>
<dbReference type="GO" id="GO:0040029">
    <property type="term" value="P:epigenetic regulation of gene expression"/>
    <property type="evidence" value="ECO:0007669"/>
    <property type="project" value="TreeGrafter"/>
</dbReference>
<name>A0A8T0HS44_CERPU</name>
<comment type="function">
    <text evidence="10">Responsible for the deacetylation of lysine residues on the N-terminal part of the core histones (H2A, H2B, H3 and H4). Histone deacetylation gives a tag for epigenetic repression and plays an important role in transcriptional regulation, cell cycle progression and developmental events. Histone deacetylases act via the formation of large multiprotein complexes.</text>
</comment>
<dbReference type="Proteomes" id="UP000822688">
    <property type="component" value="Chromosome V"/>
</dbReference>
<evidence type="ECO:0000256" key="6">
    <source>
        <dbReference type="ARBA" id="ARBA00023015"/>
    </source>
</evidence>
<keyword evidence="5" id="KW-0156">Chromatin regulator</keyword>
<dbReference type="SUPFAM" id="SSF52768">
    <property type="entry name" value="Arginase/deacetylase"/>
    <property type="match status" value="1"/>
</dbReference>
<dbReference type="EC" id="3.5.1.98" evidence="2"/>
<feature type="domain" description="Histone deacetylase" evidence="11">
    <location>
        <begin position="139"/>
        <end position="421"/>
    </location>
</feature>
<comment type="caution">
    <text evidence="12">The sequence shown here is derived from an EMBL/GenBank/DDBJ whole genome shotgun (WGS) entry which is preliminary data.</text>
</comment>
<dbReference type="CDD" id="cd09993">
    <property type="entry name" value="HDAC_classIV"/>
    <property type="match status" value="1"/>
</dbReference>
<evidence type="ECO:0000313" key="13">
    <source>
        <dbReference type="Proteomes" id="UP000822688"/>
    </source>
</evidence>
<evidence type="ECO:0000256" key="10">
    <source>
        <dbReference type="ARBA" id="ARBA00059784"/>
    </source>
</evidence>
<evidence type="ECO:0000256" key="3">
    <source>
        <dbReference type="ARBA" id="ARBA00022491"/>
    </source>
</evidence>
<evidence type="ECO:0000256" key="5">
    <source>
        <dbReference type="ARBA" id="ARBA00022853"/>
    </source>
</evidence>
<dbReference type="PANTHER" id="PTHR10625">
    <property type="entry name" value="HISTONE DEACETYLASE HDAC1-RELATED"/>
    <property type="match status" value="1"/>
</dbReference>
<evidence type="ECO:0000256" key="7">
    <source>
        <dbReference type="ARBA" id="ARBA00023163"/>
    </source>
</evidence>
<keyword evidence="8" id="KW-0539">Nucleus</keyword>
<dbReference type="GO" id="GO:0000118">
    <property type="term" value="C:histone deacetylase complex"/>
    <property type="evidence" value="ECO:0007669"/>
    <property type="project" value="TreeGrafter"/>
</dbReference>